<evidence type="ECO:0000256" key="7">
    <source>
        <dbReference type="ARBA" id="ARBA00022692"/>
    </source>
</evidence>
<dbReference type="PANTHER" id="PTHR12468:SF2">
    <property type="entry name" value="GPI MANNOSYLTRANSFERASE 2"/>
    <property type="match status" value="1"/>
</dbReference>
<keyword evidence="7 11" id="KW-0812">Transmembrane</keyword>
<comment type="function">
    <text evidence="11">Mannosyltransferase involved in glycosylphosphatidylinositol-anchor biosynthesis.</text>
</comment>
<feature type="chain" id="PRO_5044858335" description="GPI mannosyltransferase 2" evidence="12">
    <location>
        <begin position="28"/>
        <end position="683"/>
    </location>
</feature>
<comment type="caution">
    <text evidence="13">The sequence shown here is derived from an EMBL/GenBank/DDBJ whole genome shotgun (WGS) entry which is preliminary data.</text>
</comment>
<evidence type="ECO:0000256" key="8">
    <source>
        <dbReference type="ARBA" id="ARBA00022824"/>
    </source>
</evidence>
<proteinExistence type="inferred from homology"/>
<gene>
    <name evidence="13" type="ORF">ACHAWU_010135</name>
</gene>
<accession>A0ABD3MDE0</accession>
<evidence type="ECO:0000256" key="2">
    <source>
        <dbReference type="ARBA" id="ARBA00004687"/>
    </source>
</evidence>
<keyword evidence="10 11" id="KW-0472">Membrane</keyword>
<evidence type="ECO:0000256" key="9">
    <source>
        <dbReference type="ARBA" id="ARBA00022989"/>
    </source>
</evidence>
<comment type="similarity">
    <text evidence="3 11">Belongs to the PIGV family.</text>
</comment>
<sequence length="683" mass="77470">MSNDKWKIAQLALTSRLLLLLAMSLSCTLLPDFHPGDDVLQFDLRLTQTLTPTSSSSSSALEGTEENNGHCFCLQGHGCDSNWKSRRRIESNSCADTIINRHRNYSKRYYWFDRVYAFLLPSVTKWDGARFLTLAVDPWARYPIHIEMEEIRDAEHAQCDDTISTCKMQQTSNEDNNKIYGPSEQSHAFLPLLPLVIRYTANFVMAVIPPNILPLTYEGTVTLCAIIINMVAFVIATIALYELTICLLMQTQLTNLVRRKHSDIDDDGSKPMALENDTMTAQNQLLANSTAQIFCINPAGVFFTAVYSESIFAMLTFAGHAIFAKGQYCNDYLKMISEDDQKHRLSSPKGNARAYYWCWANFYWIPSTLLWMMASFTRSNGSFTSIWLVIVGIAKCVSCIRACKGRQDIAKSAVKVTSLLLFHCGLASLVALPVIFHDWRGYNFHCLVSNPPQQQSLTSPLMPEWCESAGTGRRFSLYAHVQRKYWNVGLFHYYELKQLPNFLLAAPLLTLSFTAAVVWIVHSWSRHRSSFESNTDRGSNGGVLRLVARLRAFLRWVYLALDASTNESADRRTQSTMRLLLGPKFLSHYAILAGFALVGTFIAHVQISTRLICSSCPAIYWFWTSLFARRGIANEEKHGRLKDSGDSDSLFQFDSLIARLLYPYFILYNIIGVILHVNFLPWT</sequence>
<name>A0ABD3MDE0_9STRA</name>
<dbReference type="PROSITE" id="PS51257">
    <property type="entry name" value="PROKAR_LIPOPROTEIN"/>
    <property type="match status" value="1"/>
</dbReference>
<dbReference type="GO" id="GO:0016757">
    <property type="term" value="F:glycosyltransferase activity"/>
    <property type="evidence" value="ECO:0007669"/>
    <property type="project" value="UniProtKB-KW"/>
</dbReference>
<keyword evidence="14" id="KW-1185">Reference proteome</keyword>
<dbReference type="AlphaFoldDB" id="A0ABD3MDE0"/>
<evidence type="ECO:0000256" key="4">
    <source>
        <dbReference type="ARBA" id="ARBA00022502"/>
    </source>
</evidence>
<evidence type="ECO:0000256" key="11">
    <source>
        <dbReference type="RuleBase" id="RU363112"/>
    </source>
</evidence>
<evidence type="ECO:0000256" key="10">
    <source>
        <dbReference type="ARBA" id="ARBA00023136"/>
    </source>
</evidence>
<comment type="subcellular location">
    <subcellularLocation>
        <location evidence="1 11">Endoplasmic reticulum membrane</location>
        <topology evidence="1 11">Multi-pass membrane protein</topology>
    </subcellularLocation>
</comment>
<comment type="caution">
    <text evidence="11">Lacks conserved residue(s) required for the propagation of feature annotation.</text>
</comment>
<feature type="transmembrane region" description="Helical" evidence="11">
    <location>
        <begin position="585"/>
        <end position="603"/>
    </location>
</feature>
<dbReference type="GO" id="GO:0005789">
    <property type="term" value="C:endoplasmic reticulum membrane"/>
    <property type="evidence" value="ECO:0007669"/>
    <property type="project" value="UniProtKB-SubCell"/>
</dbReference>
<keyword evidence="6 11" id="KW-0808">Transferase</keyword>
<dbReference type="Pfam" id="PF04188">
    <property type="entry name" value="Mannosyl_trans2"/>
    <property type="match status" value="1"/>
</dbReference>
<dbReference type="EMBL" id="JALLBG020000144">
    <property type="protein sequence ID" value="KAL3761958.1"/>
    <property type="molecule type" value="Genomic_DNA"/>
</dbReference>
<dbReference type="GO" id="GO:0006506">
    <property type="term" value="P:GPI anchor biosynthetic process"/>
    <property type="evidence" value="ECO:0007669"/>
    <property type="project" value="UniProtKB-KW"/>
</dbReference>
<feature type="transmembrane region" description="Helical" evidence="11">
    <location>
        <begin position="354"/>
        <end position="374"/>
    </location>
</feature>
<evidence type="ECO:0000256" key="1">
    <source>
        <dbReference type="ARBA" id="ARBA00004477"/>
    </source>
</evidence>
<evidence type="ECO:0000256" key="6">
    <source>
        <dbReference type="ARBA" id="ARBA00022679"/>
    </source>
</evidence>
<evidence type="ECO:0000313" key="13">
    <source>
        <dbReference type="EMBL" id="KAL3761958.1"/>
    </source>
</evidence>
<keyword evidence="8 11" id="KW-0256">Endoplasmic reticulum</keyword>
<protein>
    <recommendedName>
        <fullName evidence="11">GPI mannosyltransferase 2</fullName>
        <ecNumber evidence="11">2.4.1.-</ecNumber>
    </recommendedName>
</protein>
<evidence type="ECO:0000256" key="3">
    <source>
        <dbReference type="ARBA" id="ARBA00008698"/>
    </source>
</evidence>
<feature type="transmembrane region" description="Helical" evidence="11">
    <location>
        <begin position="386"/>
        <end position="404"/>
    </location>
</feature>
<organism evidence="13 14">
    <name type="scientific">Discostella pseudostelligera</name>
    <dbReference type="NCBI Taxonomy" id="259834"/>
    <lineage>
        <taxon>Eukaryota</taxon>
        <taxon>Sar</taxon>
        <taxon>Stramenopiles</taxon>
        <taxon>Ochrophyta</taxon>
        <taxon>Bacillariophyta</taxon>
        <taxon>Coscinodiscophyceae</taxon>
        <taxon>Thalassiosirophycidae</taxon>
        <taxon>Stephanodiscales</taxon>
        <taxon>Stephanodiscaceae</taxon>
        <taxon>Discostella</taxon>
    </lineage>
</organism>
<keyword evidence="4 11" id="KW-0337">GPI-anchor biosynthesis</keyword>
<evidence type="ECO:0000313" key="14">
    <source>
        <dbReference type="Proteomes" id="UP001530293"/>
    </source>
</evidence>
<dbReference type="PANTHER" id="PTHR12468">
    <property type="entry name" value="GPI MANNOSYLTRANSFERASE 2"/>
    <property type="match status" value="1"/>
</dbReference>
<reference evidence="13 14" key="1">
    <citation type="submission" date="2024-10" db="EMBL/GenBank/DDBJ databases">
        <title>Updated reference genomes for cyclostephanoid diatoms.</title>
        <authorList>
            <person name="Roberts W.R."/>
            <person name="Alverson A.J."/>
        </authorList>
    </citation>
    <scope>NUCLEOTIDE SEQUENCE [LARGE SCALE GENOMIC DNA]</scope>
    <source>
        <strain evidence="13 14">AJA232-27</strain>
    </source>
</reference>
<dbReference type="EC" id="2.4.1.-" evidence="11"/>
<dbReference type="Proteomes" id="UP001530293">
    <property type="component" value="Unassembled WGS sequence"/>
</dbReference>
<feature type="transmembrane region" description="Helical" evidence="11">
    <location>
        <begin position="226"/>
        <end position="249"/>
    </location>
</feature>
<feature type="transmembrane region" description="Helical" evidence="11">
    <location>
        <begin position="416"/>
        <end position="436"/>
    </location>
</feature>
<evidence type="ECO:0000256" key="5">
    <source>
        <dbReference type="ARBA" id="ARBA00022676"/>
    </source>
</evidence>
<feature type="transmembrane region" description="Helical" evidence="11">
    <location>
        <begin position="660"/>
        <end position="680"/>
    </location>
</feature>
<feature type="transmembrane region" description="Helical" evidence="11">
    <location>
        <begin position="502"/>
        <end position="521"/>
    </location>
</feature>
<keyword evidence="12" id="KW-0732">Signal</keyword>
<dbReference type="InterPro" id="IPR007315">
    <property type="entry name" value="PIG-V/Gpi18"/>
</dbReference>
<keyword evidence="5 11" id="KW-0328">Glycosyltransferase</keyword>
<evidence type="ECO:0000256" key="12">
    <source>
        <dbReference type="SAM" id="SignalP"/>
    </source>
</evidence>
<comment type="pathway">
    <text evidence="2 11">Glycolipid biosynthesis; glycosylphosphatidylinositol-anchor biosynthesis.</text>
</comment>
<keyword evidence="9 11" id="KW-1133">Transmembrane helix</keyword>
<feature type="signal peptide" evidence="12">
    <location>
        <begin position="1"/>
        <end position="27"/>
    </location>
</feature>